<dbReference type="CDD" id="cd00063">
    <property type="entry name" value="FN3"/>
    <property type="match status" value="1"/>
</dbReference>
<keyword evidence="3" id="KW-1185">Reference proteome</keyword>
<gene>
    <name evidence="2" type="ORF">AAAU51_03090</name>
</gene>
<evidence type="ECO:0000313" key="2">
    <source>
        <dbReference type="EMBL" id="MEQ2710160.1"/>
    </source>
</evidence>
<protein>
    <submittedName>
        <fullName evidence="2">Fibronectin type III domain-containing protein</fullName>
    </submittedName>
</protein>
<evidence type="ECO:0000259" key="1">
    <source>
        <dbReference type="PROSITE" id="PS50853"/>
    </source>
</evidence>
<comment type="caution">
    <text evidence="2">The sequence shown here is derived from an EMBL/GenBank/DDBJ whole genome shotgun (WGS) entry which is preliminary data.</text>
</comment>
<dbReference type="InterPro" id="IPR036116">
    <property type="entry name" value="FN3_sf"/>
</dbReference>
<dbReference type="Proteomes" id="UP001482154">
    <property type="component" value="Unassembled WGS sequence"/>
</dbReference>
<reference evidence="2 3" key="1">
    <citation type="submission" date="2024-04" db="EMBL/GenBank/DDBJ databases">
        <title>Human intestinal bacterial collection.</title>
        <authorList>
            <person name="Pauvert C."/>
            <person name="Hitch T.C.A."/>
            <person name="Clavel T."/>
        </authorList>
    </citation>
    <scope>NUCLEOTIDE SEQUENCE [LARGE SCALE GENOMIC DNA]</scope>
    <source>
        <strain evidence="2 3">CLA-AA-H249</strain>
    </source>
</reference>
<evidence type="ECO:0000313" key="3">
    <source>
        <dbReference type="Proteomes" id="UP001482154"/>
    </source>
</evidence>
<feature type="domain" description="Fibronectin type-III" evidence="1">
    <location>
        <begin position="377"/>
        <end position="470"/>
    </location>
</feature>
<proteinExistence type="predicted"/>
<accession>A0ABV1ISH2</accession>
<dbReference type="Pfam" id="PF00041">
    <property type="entry name" value="fn3"/>
    <property type="match status" value="1"/>
</dbReference>
<dbReference type="PROSITE" id="PS50853">
    <property type="entry name" value="FN3"/>
    <property type="match status" value="1"/>
</dbReference>
<dbReference type="EMBL" id="JBBNIN010000003">
    <property type="protein sequence ID" value="MEQ2710160.1"/>
    <property type="molecule type" value="Genomic_DNA"/>
</dbReference>
<organism evidence="2 3">
    <name type="scientific">Anaerostipes amylophilus</name>
    <dbReference type="NCBI Taxonomy" id="2981779"/>
    <lineage>
        <taxon>Bacteria</taxon>
        <taxon>Bacillati</taxon>
        <taxon>Bacillota</taxon>
        <taxon>Clostridia</taxon>
        <taxon>Lachnospirales</taxon>
        <taxon>Lachnospiraceae</taxon>
        <taxon>Anaerostipes</taxon>
    </lineage>
</organism>
<dbReference type="InterPro" id="IPR013783">
    <property type="entry name" value="Ig-like_fold"/>
</dbReference>
<dbReference type="RefSeq" id="WP_253029909.1">
    <property type="nucleotide sequence ID" value="NZ_JBBNIN010000003.1"/>
</dbReference>
<dbReference type="InterPro" id="IPR003961">
    <property type="entry name" value="FN3_dom"/>
</dbReference>
<sequence length="470" mass="51804">MLSGNSEENFGEGKGTVDNATAAYYTALKYYSEGKTEIPVNEFCKSMSANFQGSKTYSKDVLSSIAQGPAFTYDGEGTVTVNAGAGDSLLSYFLGEEQNSDGSITMYGVWKDWADDIEPYFVALKVKAGKIVSYSQVDSEFNMNFFDGYGINILPKSSITLKAGLSLNGYKSSAITYRWSSKALNIKNEAGQKEATYGSLYTIPSSKTSKSVSNGRLTITAYVHDDDPNGNGYFEVASTDQTVNVKNCNLSLSYRHFVGNNTEAGKGTTLKAGDSYWFSLNGADFGWDFGNGSGSKRQTFYKIECKLNGKTLTATEVEKNLKNNELSIGIGAGGGCPNRIITPKKSGKLTIKATLYRNGKYLKSYSKTYTVKKFTVKKTSFKSSKNVKGKKIALKWKNTSGTGYQIQYATDKKFKKECKTKTISKNKTTSYTIKSLKKKKTYYVRIRTYKKLGNTYYSGWSSAKKVKINK</sequence>
<name>A0ABV1ISH2_9FIRM</name>
<dbReference type="Gene3D" id="2.60.40.10">
    <property type="entry name" value="Immunoglobulins"/>
    <property type="match status" value="1"/>
</dbReference>
<dbReference type="SUPFAM" id="SSF49265">
    <property type="entry name" value="Fibronectin type III"/>
    <property type="match status" value="1"/>
</dbReference>